<name>A0A0P1EC54_9RHOB</name>
<dbReference type="OrthoDB" id="7709136at2"/>
<dbReference type="GeneID" id="55492624"/>
<dbReference type="Proteomes" id="UP000050783">
    <property type="component" value="Unassembled WGS sequence"/>
</dbReference>
<dbReference type="AlphaFoldDB" id="A0A0P1EC54"/>
<proteinExistence type="predicted"/>
<gene>
    <name evidence="1" type="ORF">RUA4292_01369</name>
</gene>
<organism evidence="1 2">
    <name type="scientific">Ruegeria atlantica</name>
    <dbReference type="NCBI Taxonomy" id="81569"/>
    <lineage>
        <taxon>Bacteria</taxon>
        <taxon>Pseudomonadati</taxon>
        <taxon>Pseudomonadota</taxon>
        <taxon>Alphaproteobacteria</taxon>
        <taxon>Rhodobacterales</taxon>
        <taxon>Roseobacteraceae</taxon>
        <taxon>Ruegeria</taxon>
    </lineage>
</organism>
<reference evidence="1 2" key="1">
    <citation type="submission" date="2015-09" db="EMBL/GenBank/DDBJ databases">
        <authorList>
            <consortium name="Swine Surveillance"/>
        </authorList>
    </citation>
    <scope>NUCLEOTIDE SEQUENCE [LARGE SCALE GENOMIC DNA]</scope>
    <source>
        <strain evidence="1 2">CECT 4292</strain>
    </source>
</reference>
<evidence type="ECO:0000313" key="1">
    <source>
        <dbReference type="EMBL" id="CUH47201.1"/>
    </source>
</evidence>
<accession>A0A0P1EC54</accession>
<sequence>MRLIAVLKLRDSKSFVCPAPASDIEPRNSVSLCFWLSLLTVILVHPTIGLATECARMSALESYNDTGVAPFGSVCLAFDGLGNSRGVSCYWEFQFRSDEAASYFDDTWAEITHCRDGTPAPNDPHVNHPDSYKLRELDAGIRVYRVAIKDKSQEKRTLVFLSIENYN</sequence>
<protein>
    <submittedName>
        <fullName evidence="1">Uncharacterized protein</fullName>
    </submittedName>
</protein>
<dbReference type="RefSeq" id="WP_058276917.1">
    <property type="nucleotide sequence ID" value="NZ_CYPU01000023.1"/>
</dbReference>
<dbReference type="EMBL" id="CYPU01000023">
    <property type="protein sequence ID" value="CUH47201.1"/>
    <property type="molecule type" value="Genomic_DNA"/>
</dbReference>
<evidence type="ECO:0000313" key="2">
    <source>
        <dbReference type="Proteomes" id="UP000050783"/>
    </source>
</evidence>